<keyword evidence="6 7" id="KW-0472">Membrane</keyword>
<reference evidence="10 11" key="1">
    <citation type="submission" date="2024-04" db="EMBL/GenBank/DDBJ databases">
        <title>Genome assembly C_amara_ONT_v2.</title>
        <authorList>
            <person name="Yant L."/>
            <person name="Moore C."/>
            <person name="Slenker M."/>
        </authorList>
    </citation>
    <scope>NUCLEOTIDE SEQUENCE [LARGE SCALE GENOMIC DNA]</scope>
    <source>
        <tissue evidence="10">Leaf</tissue>
    </source>
</reference>
<organism evidence="10 11">
    <name type="scientific">Cardamine amara subsp. amara</name>
    <dbReference type="NCBI Taxonomy" id="228776"/>
    <lineage>
        <taxon>Eukaryota</taxon>
        <taxon>Viridiplantae</taxon>
        <taxon>Streptophyta</taxon>
        <taxon>Embryophyta</taxon>
        <taxon>Tracheophyta</taxon>
        <taxon>Spermatophyta</taxon>
        <taxon>Magnoliopsida</taxon>
        <taxon>eudicotyledons</taxon>
        <taxon>Gunneridae</taxon>
        <taxon>Pentapetalae</taxon>
        <taxon>rosids</taxon>
        <taxon>malvids</taxon>
        <taxon>Brassicales</taxon>
        <taxon>Brassicaceae</taxon>
        <taxon>Cardamineae</taxon>
        <taxon>Cardamine</taxon>
    </lineage>
</organism>
<evidence type="ECO:0000256" key="4">
    <source>
        <dbReference type="ARBA" id="ARBA00022968"/>
    </source>
</evidence>
<evidence type="ECO:0000256" key="1">
    <source>
        <dbReference type="ARBA" id="ARBA00004167"/>
    </source>
</evidence>
<dbReference type="AlphaFoldDB" id="A0ABD1ANB2"/>
<keyword evidence="4" id="KW-0735">Signal-anchor</keyword>
<dbReference type="PANTHER" id="PTHR32285">
    <property type="entry name" value="PROTEIN TRICHOME BIREFRINGENCE-LIKE 9-RELATED"/>
    <property type="match status" value="1"/>
</dbReference>
<evidence type="ECO:0000259" key="9">
    <source>
        <dbReference type="Pfam" id="PF14416"/>
    </source>
</evidence>
<dbReference type="InterPro" id="IPR026057">
    <property type="entry name" value="TBL_C"/>
</dbReference>
<comment type="subcellular location">
    <subcellularLocation>
        <location evidence="1">Membrane</location>
        <topology evidence="1">Single-pass membrane protein</topology>
    </subcellularLocation>
</comment>
<dbReference type="Pfam" id="PF14416">
    <property type="entry name" value="PMR5N"/>
    <property type="match status" value="1"/>
</dbReference>
<comment type="similarity">
    <text evidence="2">Belongs to the PC-esterase family. TBL subfamily.</text>
</comment>
<dbReference type="Pfam" id="PF13839">
    <property type="entry name" value="PC-Esterase"/>
    <property type="match status" value="1"/>
</dbReference>
<dbReference type="InterPro" id="IPR029962">
    <property type="entry name" value="TBL"/>
</dbReference>
<dbReference type="PANTHER" id="PTHR32285:SF28">
    <property type="entry name" value="XYLOGLUCAN O-ACETYLTRANSFERASE 2"/>
    <property type="match status" value="1"/>
</dbReference>
<evidence type="ECO:0000313" key="10">
    <source>
        <dbReference type="EMBL" id="KAL1200356.1"/>
    </source>
</evidence>
<feature type="domain" description="Trichome birefringence-like C-terminal" evidence="8">
    <location>
        <begin position="115"/>
        <end position="399"/>
    </location>
</feature>
<proteinExistence type="inferred from homology"/>
<evidence type="ECO:0000259" key="8">
    <source>
        <dbReference type="Pfam" id="PF13839"/>
    </source>
</evidence>
<keyword evidence="5 7" id="KW-1133">Transmembrane helix</keyword>
<dbReference type="InterPro" id="IPR025846">
    <property type="entry name" value="TBL_N"/>
</dbReference>
<feature type="domain" description="Trichome birefringence-like N-terminal" evidence="9">
    <location>
        <begin position="62"/>
        <end position="114"/>
    </location>
</feature>
<protein>
    <submittedName>
        <fullName evidence="10">Xyloglucan O-acetyltransferase 2</fullName>
    </submittedName>
</protein>
<dbReference type="EMBL" id="JBANAX010000622">
    <property type="protein sequence ID" value="KAL1200356.1"/>
    <property type="molecule type" value="Genomic_DNA"/>
</dbReference>
<dbReference type="Proteomes" id="UP001558713">
    <property type="component" value="Unassembled WGS sequence"/>
</dbReference>
<evidence type="ECO:0000256" key="5">
    <source>
        <dbReference type="ARBA" id="ARBA00022989"/>
    </source>
</evidence>
<evidence type="ECO:0000313" key="11">
    <source>
        <dbReference type="Proteomes" id="UP001558713"/>
    </source>
</evidence>
<keyword evidence="3 7" id="KW-0812">Transmembrane</keyword>
<comment type="caution">
    <text evidence="10">The sequence shown here is derived from an EMBL/GenBank/DDBJ whole genome shotgun (WGS) entry which is preliminary data.</text>
</comment>
<evidence type="ECO:0000256" key="3">
    <source>
        <dbReference type="ARBA" id="ARBA00022692"/>
    </source>
</evidence>
<gene>
    <name evidence="10" type="ORF">V5N11_017605</name>
</gene>
<sequence length="406" mass="46957">MNSSSLLQKISKKMTNIRRLTLYLLFCITLSFITFFLFPRNFFNPISNHNVLYLEPQLNLKDCDLSQGHWIPDERGSLYTNSTCTTIPDSKNCLKHGRQNTDFIFWRWKPKGCDLPRFNPKAFLNLVRGKKMNFIGDSVARNHMESLLCLLSMEETPKDIYKDGEDRNRIWYFPDHDFTLSTSWSKFLVAGFKRTHANKTGTGVYDIDINKIDDQWAKDLPNTDIAIVSAGHWLFRPIYIHRGNETLGCIFCYLPNTTQISLKEGFKLVFSAAFRHINACHSCKSNLVTVLRTLSPSHFENGTWNTGGACGRTIPFSVNEINPQNRGLEIKTSQIEELEEIKRDSLKKKFAVLDVTRTMLMRPDGHPNSYWGNKWMKGFNDCTHWCLPGPIDTWSEFLMVLLKQLM</sequence>
<evidence type="ECO:0000256" key="2">
    <source>
        <dbReference type="ARBA" id="ARBA00007727"/>
    </source>
</evidence>
<dbReference type="GO" id="GO:0016020">
    <property type="term" value="C:membrane"/>
    <property type="evidence" value="ECO:0007669"/>
    <property type="project" value="UniProtKB-SubCell"/>
</dbReference>
<evidence type="ECO:0000256" key="6">
    <source>
        <dbReference type="ARBA" id="ARBA00023136"/>
    </source>
</evidence>
<feature type="transmembrane region" description="Helical" evidence="7">
    <location>
        <begin position="20"/>
        <end position="38"/>
    </location>
</feature>
<name>A0ABD1ANB2_CARAN</name>
<keyword evidence="11" id="KW-1185">Reference proteome</keyword>
<accession>A0ABD1ANB2</accession>
<evidence type="ECO:0000256" key="7">
    <source>
        <dbReference type="SAM" id="Phobius"/>
    </source>
</evidence>